<dbReference type="RefSeq" id="WP_280801607.1">
    <property type="nucleotide sequence ID" value="NZ_JANQDF010000054.1"/>
</dbReference>
<name>A0ABT6KCP6_9CYAN</name>
<reference evidence="1 2" key="1">
    <citation type="journal article" date="2023" name="J. Phycol.">
        <title>Chrysosporum ovalisporum is synonymous with the true-branching cyanobacterium Umezakia natans (Nostocales/Aphanizomenonaceae).</title>
        <authorList>
            <person name="McGregor G.B."/>
            <person name="Sendall B.C."/>
            <person name="Niiyama Y."/>
            <person name="Tuji A."/>
            <person name="Willis A."/>
        </authorList>
    </citation>
    <scope>NUCLEOTIDE SEQUENCE [LARGE SCALE GENOMIC DNA]</scope>
    <source>
        <strain evidence="1 2">CS-531</strain>
    </source>
</reference>
<protein>
    <submittedName>
        <fullName evidence="1">Uncharacterized protein</fullName>
    </submittedName>
</protein>
<organism evidence="1 2">
    <name type="scientific">Anabaenopsis tanganyikae CS-531</name>
    <dbReference type="NCBI Taxonomy" id="2785304"/>
    <lineage>
        <taxon>Bacteria</taxon>
        <taxon>Bacillati</taxon>
        <taxon>Cyanobacteriota</taxon>
        <taxon>Cyanophyceae</taxon>
        <taxon>Nostocales</taxon>
        <taxon>Nodulariaceae</taxon>
        <taxon>Anabaenopsis</taxon>
        <taxon>Anabaenopsis tanganyikae</taxon>
    </lineage>
</organism>
<keyword evidence="2" id="KW-1185">Reference proteome</keyword>
<proteinExistence type="predicted"/>
<dbReference type="EMBL" id="JANQDF010000054">
    <property type="protein sequence ID" value="MDH6105335.1"/>
    <property type="molecule type" value="Genomic_DNA"/>
</dbReference>
<sequence length="96" mass="11002">MFNDASNTSLLTTHGYFARRVPVWATSKNAFSSVLYGLMASRYRKEDAVTLAPRGWDSHPHEHTVIRVWFFTQSYLPSLSISTHLGRTNRTNQKQS</sequence>
<comment type="caution">
    <text evidence="1">The sequence shown here is derived from an EMBL/GenBank/DDBJ whole genome shotgun (WGS) entry which is preliminary data.</text>
</comment>
<evidence type="ECO:0000313" key="2">
    <source>
        <dbReference type="Proteomes" id="UP001159386"/>
    </source>
</evidence>
<dbReference type="Proteomes" id="UP001159386">
    <property type="component" value="Unassembled WGS sequence"/>
</dbReference>
<accession>A0ABT6KCP6</accession>
<gene>
    <name evidence="1" type="ORF">NWP22_05540</name>
</gene>
<evidence type="ECO:0000313" key="1">
    <source>
        <dbReference type="EMBL" id="MDH6105335.1"/>
    </source>
</evidence>